<comment type="caution">
    <text evidence="1">The sequence shown here is derived from an EMBL/GenBank/DDBJ whole genome shotgun (WGS) entry which is preliminary data.</text>
</comment>
<name>A0ACB9PJS4_BAUVA</name>
<accession>A0ACB9PJS4</accession>
<reference evidence="1 2" key="1">
    <citation type="journal article" date="2022" name="DNA Res.">
        <title>Chromosomal-level genome assembly of the orchid tree Bauhinia variegata (Leguminosae; Cercidoideae) supports the allotetraploid origin hypothesis of Bauhinia.</title>
        <authorList>
            <person name="Zhong Y."/>
            <person name="Chen Y."/>
            <person name="Zheng D."/>
            <person name="Pang J."/>
            <person name="Liu Y."/>
            <person name="Luo S."/>
            <person name="Meng S."/>
            <person name="Qian L."/>
            <person name="Wei D."/>
            <person name="Dai S."/>
            <person name="Zhou R."/>
        </authorList>
    </citation>
    <scope>NUCLEOTIDE SEQUENCE [LARGE SCALE GENOMIC DNA]</scope>
    <source>
        <strain evidence="1">BV-YZ2020</strain>
    </source>
</reference>
<evidence type="ECO:0000313" key="2">
    <source>
        <dbReference type="Proteomes" id="UP000828941"/>
    </source>
</evidence>
<proteinExistence type="predicted"/>
<protein>
    <submittedName>
        <fullName evidence="1">Uncharacterized protein</fullName>
    </submittedName>
</protein>
<organism evidence="1 2">
    <name type="scientific">Bauhinia variegata</name>
    <name type="common">Purple orchid tree</name>
    <name type="synonym">Phanera variegata</name>
    <dbReference type="NCBI Taxonomy" id="167791"/>
    <lineage>
        <taxon>Eukaryota</taxon>
        <taxon>Viridiplantae</taxon>
        <taxon>Streptophyta</taxon>
        <taxon>Embryophyta</taxon>
        <taxon>Tracheophyta</taxon>
        <taxon>Spermatophyta</taxon>
        <taxon>Magnoliopsida</taxon>
        <taxon>eudicotyledons</taxon>
        <taxon>Gunneridae</taxon>
        <taxon>Pentapetalae</taxon>
        <taxon>rosids</taxon>
        <taxon>fabids</taxon>
        <taxon>Fabales</taxon>
        <taxon>Fabaceae</taxon>
        <taxon>Cercidoideae</taxon>
        <taxon>Cercideae</taxon>
        <taxon>Bauhiniinae</taxon>
        <taxon>Bauhinia</taxon>
    </lineage>
</organism>
<sequence>MAGLQQYNFFPTDLLYPRPQPQASAVSLESASASASGFPLQTTNRADQNQQQQLRGLVMVSPPSAASALVYNQRRQSKFPASAWLTWVEEKEGTDSF</sequence>
<keyword evidence="2" id="KW-1185">Reference proteome</keyword>
<dbReference type="EMBL" id="CM039429">
    <property type="protein sequence ID" value="KAI4348638.1"/>
    <property type="molecule type" value="Genomic_DNA"/>
</dbReference>
<evidence type="ECO:0000313" key="1">
    <source>
        <dbReference type="EMBL" id="KAI4348638.1"/>
    </source>
</evidence>
<dbReference type="Proteomes" id="UP000828941">
    <property type="component" value="Chromosome 4"/>
</dbReference>
<gene>
    <name evidence="1" type="ORF">L6164_009340</name>
</gene>